<dbReference type="AlphaFoldDB" id="A0A267AL21"/>
<evidence type="ECO:0000313" key="1">
    <source>
        <dbReference type="EMBL" id="PAA12519.1"/>
    </source>
</evidence>
<accession>A0A267AL21</accession>
<reference evidence="1 2" key="1">
    <citation type="submission" date="2017-08" db="EMBL/GenBank/DDBJ databases">
        <title>Genomic and metabolic characterisation of spoilage-associated Pseudomonas species.</title>
        <authorList>
            <person name="Stanborough T."/>
            <person name="Fegan N."/>
            <person name="Powell S.M."/>
            <person name="Singh T."/>
            <person name="Tamplin M.L."/>
            <person name="Chandry P.S."/>
        </authorList>
    </citation>
    <scope>NUCLEOTIDE SEQUENCE [LARGE SCALE GENOMIC DNA]</scope>
    <source>
        <strain evidence="1 2">F1801</strain>
    </source>
</reference>
<dbReference type="EMBL" id="NQKQ01000009">
    <property type="protein sequence ID" value="PAA12519.1"/>
    <property type="molecule type" value="Genomic_DNA"/>
</dbReference>
<proteinExistence type="predicted"/>
<comment type="caution">
    <text evidence="1">The sequence shown here is derived from an EMBL/GenBank/DDBJ whole genome shotgun (WGS) entry which is preliminary data.</text>
</comment>
<protein>
    <submittedName>
        <fullName evidence="1">Uncharacterized protein</fullName>
    </submittedName>
</protein>
<organism evidence="1 2">
    <name type="scientific">Pseudomonas fragi</name>
    <dbReference type="NCBI Taxonomy" id="296"/>
    <lineage>
        <taxon>Bacteria</taxon>
        <taxon>Pseudomonadati</taxon>
        <taxon>Pseudomonadota</taxon>
        <taxon>Gammaproteobacteria</taxon>
        <taxon>Pseudomonadales</taxon>
        <taxon>Pseudomonadaceae</taxon>
        <taxon>Pseudomonas</taxon>
    </lineage>
</organism>
<evidence type="ECO:0000313" key="2">
    <source>
        <dbReference type="Proteomes" id="UP000215861"/>
    </source>
</evidence>
<gene>
    <name evidence="1" type="ORF">CJU81_10555</name>
</gene>
<name>A0A267AL21_PSEFR</name>
<dbReference type="Proteomes" id="UP000215861">
    <property type="component" value="Unassembled WGS sequence"/>
</dbReference>
<sequence>MEPVVAEERSEVAIGCEAVVKPGNPEIQAHRVKRFTSASRSIAASLRSSATTKSWIFASYDANLSIDDMLYITIEN</sequence>